<dbReference type="HAMAP" id="MF_01804">
    <property type="entry name" value="ScpB"/>
    <property type="match status" value="1"/>
</dbReference>
<proteinExistence type="inferred from homology"/>
<dbReference type="InterPro" id="IPR036390">
    <property type="entry name" value="WH_DNA-bd_sf"/>
</dbReference>
<dbReference type="PANTHER" id="PTHR34298:SF2">
    <property type="entry name" value="SEGREGATION AND CONDENSATION PROTEIN B"/>
    <property type="match status" value="1"/>
</dbReference>
<dbReference type="AlphaFoldDB" id="A0A1M6C6B9"/>
<reference evidence="7" key="1">
    <citation type="submission" date="2016-11" db="EMBL/GenBank/DDBJ databases">
        <authorList>
            <person name="Varghese N."/>
            <person name="Submissions S."/>
        </authorList>
    </citation>
    <scope>NUCLEOTIDE SEQUENCE [LARGE SCALE GENOMIC DNA]</scope>
    <source>
        <strain evidence="7">DSM 17957</strain>
    </source>
</reference>
<evidence type="ECO:0000256" key="4">
    <source>
        <dbReference type="ARBA" id="ARBA00023306"/>
    </source>
</evidence>
<keyword evidence="2 5" id="KW-0132">Cell division</keyword>
<dbReference type="Proteomes" id="UP000184536">
    <property type="component" value="Unassembled WGS sequence"/>
</dbReference>
<comment type="similarity">
    <text evidence="5">Belongs to the ScpB family.</text>
</comment>
<keyword evidence="4 5" id="KW-0131">Cell cycle</keyword>
<protein>
    <recommendedName>
        <fullName evidence="5">Segregation and condensation protein B</fullName>
    </recommendedName>
</protein>
<dbReference type="SUPFAM" id="SSF46785">
    <property type="entry name" value="Winged helix' DNA-binding domain"/>
    <property type="match status" value="2"/>
</dbReference>
<evidence type="ECO:0000313" key="7">
    <source>
        <dbReference type="Proteomes" id="UP000184536"/>
    </source>
</evidence>
<dbReference type="Pfam" id="PF04079">
    <property type="entry name" value="SMC_ScpB"/>
    <property type="match status" value="1"/>
</dbReference>
<dbReference type="Gene3D" id="1.10.10.10">
    <property type="entry name" value="Winged helix-like DNA-binding domain superfamily/Winged helix DNA-binding domain"/>
    <property type="match status" value="2"/>
</dbReference>
<evidence type="ECO:0000256" key="1">
    <source>
        <dbReference type="ARBA" id="ARBA00022490"/>
    </source>
</evidence>
<dbReference type="GO" id="GO:0005737">
    <property type="term" value="C:cytoplasm"/>
    <property type="evidence" value="ECO:0007669"/>
    <property type="project" value="UniProtKB-SubCell"/>
</dbReference>
<dbReference type="PIRSF" id="PIRSF019345">
    <property type="entry name" value="ScpB"/>
    <property type="match status" value="1"/>
</dbReference>
<dbReference type="NCBIfam" id="TIGR00281">
    <property type="entry name" value="SMC-Scp complex subunit ScpB"/>
    <property type="match status" value="1"/>
</dbReference>
<dbReference type="RefSeq" id="WP_278319431.1">
    <property type="nucleotide sequence ID" value="NZ_FQZV01000003.1"/>
</dbReference>
<keyword evidence="1 5" id="KW-0963">Cytoplasm</keyword>
<dbReference type="STRING" id="1121919.SAMN02745975_00175"/>
<sequence length="189" mass="21424">MEEKEKERQIKSMIESMLFIWGDPLSAKNMADALNLPTEYIRKCVLELKRDLEKEDRGIQIIEINNSFQMCTNGKHYEAIQALCTPVQNKGLTQAALEVLAIIAYKQPITRHEIEAIRGVKSDKAINTLFEKGLITESGRLEKTGRPILYGTTDNFLKSFGLSSLKDLPEISEFDKLDFQEIITPGTES</sequence>
<dbReference type="GO" id="GO:0006260">
    <property type="term" value="P:DNA replication"/>
    <property type="evidence" value="ECO:0007669"/>
    <property type="project" value="UniProtKB-UniRule"/>
</dbReference>
<keyword evidence="7" id="KW-1185">Reference proteome</keyword>
<evidence type="ECO:0000256" key="3">
    <source>
        <dbReference type="ARBA" id="ARBA00022829"/>
    </source>
</evidence>
<organism evidence="6 7">
    <name type="scientific">Geosporobacter subterraneus DSM 17957</name>
    <dbReference type="NCBI Taxonomy" id="1121919"/>
    <lineage>
        <taxon>Bacteria</taxon>
        <taxon>Bacillati</taxon>
        <taxon>Bacillota</taxon>
        <taxon>Clostridia</taxon>
        <taxon>Peptostreptococcales</taxon>
        <taxon>Thermotaleaceae</taxon>
        <taxon>Geosporobacter</taxon>
    </lineage>
</organism>
<dbReference type="GO" id="GO:0051304">
    <property type="term" value="P:chromosome separation"/>
    <property type="evidence" value="ECO:0007669"/>
    <property type="project" value="InterPro"/>
</dbReference>
<dbReference type="PANTHER" id="PTHR34298">
    <property type="entry name" value="SEGREGATION AND CONDENSATION PROTEIN B"/>
    <property type="match status" value="1"/>
</dbReference>
<comment type="function">
    <text evidence="5">Participates in chromosomal partition during cell division. May act via the formation of a condensin-like complex containing Smc and ScpA that pull DNA away from mid-cell into both cell halves.</text>
</comment>
<comment type="subcellular location">
    <subcellularLocation>
        <location evidence="5">Cytoplasm</location>
    </subcellularLocation>
    <text evidence="5">Associated with two foci at the outer edges of the nucleoid region in young cells, and at four foci within both cell halves in older cells.</text>
</comment>
<keyword evidence="3 5" id="KW-0159">Chromosome partition</keyword>
<evidence type="ECO:0000313" key="6">
    <source>
        <dbReference type="EMBL" id="SHI56565.1"/>
    </source>
</evidence>
<name>A0A1M6C6B9_9FIRM</name>
<gene>
    <name evidence="5" type="primary">scpB</name>
    <name evidence="6" type="ORF">SAMN02745975_00175</name>
</gene>
<dbReference type="EMBL" id="FQZV01000003">
    <property type="protein sequence ID" value="SHI56565.1"/>
    <property type="molecule type" value="Genomic_DNA"/>
</dbReference>
<evidence type="ECO:0000256" key="2">
    <source>
        <dbReference type="ARBA" id="ARBA00022618"/>
    </source>
</evidence>
<dbReference type="GO" id="GO:0051301">
    <property type="term" value="P:cell division"/>
    <property type="evidence" value="ECO:0007669"/>
    <property type="project" value="UniProtKB-KW"/>
</dbReference>
<accession>A0A1M6C6B9</accession>
<evidence type="ECO:0000256" key="5">
    <source>
        <dbReference type="HAMAP-Rule" id="MF_01804"/>
    </source>
</evidence>
<dbReference type="InterPro" id="IPR005234">
    <property type="entry name" value="ScpB_csome_segregation"/>
</dbReference>
<dbReference type="InterPro" id="IPR036388">
    <property type="entry name" value="WH-like_DNA-bd_sf"/>
</dbReference>
<comment type="subunit">
    <text evidence="5">Homodimer. Homodimerization may be required to stabilize the binding of ScpA to the Smc head domains. Component of a cohesin-like complex composed of ScpA, ScpB and the Smc homodimer, in which ScpA and ScpB bind to the head domain of Smc. The presence of the three proteins is required for the association of the complex with DNA.</text>
</comment>